<dbReference type="InterPro" id="IPR007630">
    <property type="entry name" value="RNA_pol_sigma70_r4"/>
</dbReference>
<protein>
    <submittedName>
        <fullName evidence="6">FliA/WhiG family RNA polymerase sigma factor</fullName>
    </submittedName>
</protein>
<evidence type="ECO:0000313" key="7">
    <source>
        <dbReference type="Proteomes" id="UP001575181"/>
    </source>
</evidence>
<keyword evidence="4" id="KW-0804">Transcription</keyword>
<evidence type="ECO:0000256" key="3">
    <source>
        <dbReference type="ARBA" id="ARBA00023125"/>
    </source>
</evidence>
<keyword evidence="2" id="KW-0731">Sigma factor</keyword>
<dbReference type="Pfam" id="PF04542">
    <property type="entry name" value="Sigma70_r2"/>
    <property type="match status" value="1"/>
</dbReference>
<dbReference type="RefSeq" id="WP_373656263.1">
    <property type="nucleotide sequence ID" value="NZ_JBGUAW010000007.1"/>
</dbReference>
<dbReference type="SUPFAM" id="SSF88946">
    <property type="entry name" value="Sigma2 domain of RNA polymerase sigma factors"/>
    <property type="match status" value="1"/>
</dbReference>
<evidence type="ECO:0000313" key="6">
    <source>
        <dbReference type="EMBL" id="MFA9461476.1"/>
    </source>
</evidence>
<dbReference type="CDD" id="cd06171">
    <property type="entry name" value="Sigma70_r4"/>
    <property type="match status" value="1"/>
</dbReference>
<dbReference type="PANTHER" id="PTHR30385:SF7">
    <property type="entry name" value="RNA POLYMERASE SIGMA FACTOR FLIA"/>
    <property type="match status" value="1"/>
</dbReference>
<dbReference type="PIRSF" id="PIRSF000770">
    <property type="entry name" value="RNA_pol_sigma-SigE/K"/>
    <property type="match status" value="1"/>
</dbReference>
<name>A0ABV4TVW3_9GAMM</name>
<dbReference type="SUPFAM" id="SSF88659">
    <property type="entry name" value="Sigma3 and sigma4 domains of RNA polymerase sigma factors"/>
    <property type="match status" value="2"/>
</dbReference>
<keyword evidence="7" id="KW-1185">Reference proteome</keyword>
<dbReference type="InterPro" id="IPR007624">
    <property type="entry name" value="RNA_pol_sigma70_r3"/>
</dbReference>
<evidence type="ECO:0000259" key="5">
    <source>
        <dbReference type="PROSITE" id="PS00716"/>
    </source>
</evidence>
<dbReference type="Pfam" id="PF04539">
    <property type="entry name" value="Sigma70_r3"/>
    <property type="match status" value="1"/>
</dbReference>
<keyword evidence="3" id="KW-0238">DNA-binding</keyword>
<feature type="domain" description="RNA polymerase sigma-70" evidence="5">
    <location>
        <begin position="203"/>
        <end position="229"/>
    </location>
</feature>
<evidence type="ECO:0000256" key="4">
    <source>
        <dbReference type="ARBA" id="ARBA00023163"/>
    </source>
</evidence>
<evidence type="ECO:0000256" key="1">
    <source>
        <dbReference type="ARBA" id="ARBA00023015"/>
    </source>
</evidence>
<dbReference type="NCBIfam" id="NF005413">
    <property type="entry name" value="PRK06986.1"/>
    <property type="match status" value="1"/>
</dbReference>
<dbReference type="InterPro" id="IPR007627">
    <property type="entry name" value="RNA_pol_sigma70_r2"/>
</dbReference>
<dbReference type="Proteomes" id="UP001575181">
    <property type="component" value="Unassembled WGS sequence"/>
</dbReference>
<organism evidence="6 7">
    <name type="scientific">Thiohalorhabdus methylotrophus</name>
    <dbReference type="NCBI Taxonomy" id="3242694"/>
    <lineage>
        <taxon>Bacteria</taxon>
        <taxon>Pseudomonadati</taxon>
        <taxon>Pseudomonadota</taxon>
        <taxon>Gammaproteobacteria</taxon>
        <taxon>Thiohalorhabdales</taxon>
        <taxon>Thiohalorhabdaceae</taxon>
        <taxon>Thiohalorhabdus</taxon>
    </lineage>
</organism>
<dbReference type="EMBL" id="JBGUAW010000007">
    <property type="protein sequence ID" value="MFA9461476.1"/>
    <property type="molecule type" value="Genomic_DNA"/>
</dbReference>
<dbReference type="Gene3D" id="1.20.140.160">
    <property type="match status" value="1"/>
</dbReference>
<reference evidence="6 7" key="1">
    <citation type="submission" date="2024-08" db="EMBL/GenBank/DDBJ databases">
        <title>Whole-genome sequencing of halo(alkali)philic microorganisms from hypersaline lakes.</title>
        <authorList>
            <person name="Sorokin D.Y."/>
            <person name="Merkel A.Y."/>
            <person name="Messina E."/>
            <person name="Yakimov M."/>
        </authorList>
    </citation>
    <scope>NUCLEOTIDE SEQUENCE [LARGE SCALE GENOMIC DNA]</scope>
    <source>
        <strain evidence="6 7">Cl-TMA</strain>
    </source>
</reference>
<gene>
    <name evidence="6" type="ORF">ACERLL_11630</name>
</gene>
<keyword evidence="1" id="KW-0805">Transcription regulation</keyword>
<dbReference type="InterPro" id="IPR013325">
    <property type="entry name" value="RNA_pol_sigma_r2"/>
</dbReference>
<dbReference type="NCBIfam" id="TIGR02937">
    <property type="entry name" value="sigma70-ECF"/>
    <property type="match status" value="1"/>
</dbReference>
<dbReference type="PRINTS" id="PR00046">
    <property type="entry name" value="SIGMA70FCT"/>
</dbReference>
<dbReference type="Pfam" id="PF04545">
    <property type="entry name" value="Sigma70_r4"/>
    <property type="match status" value="1"/>
</dbReference>
<accession>A0ABV4TVW3</accession>
<dbReference type="InterPro" id="IPR012845">
    <property type="entry name" value="RNA_pol_sigma_FliA_WhiG"/>
</dbReference>
<dbReference type="InterPro" id="IPR013324">
    <property type="entry name" value="RNA_pol_sigma_r3/r4-like"/>
</dbReference>
<dbReference type="PANTHER" id="PTHR30385">
    <property type="entry name" value="SIGMA FACTOR F FLAGELLAR"/>
    <property type="match status" value="1"/>
</dbReference>
<dbReference type="InterPro" id="IPR000943">
    <property type="entry name" value="RNA_pol_sigma70"/>
</dbReference>
<dbReference type="PROSITE" id="PS00716">
    <property type="entry name" value="SIGMA70_2"/>
    <property type="match status" value="1"/>
</dbReference>
<proteinExistence type="predicted"/>
<comment type="caution">
    <text evidence="6">The sequence shown here is derived from an EMBL/GenBank/DDBJ whole genome shotgun (WGS) entry which is preliminary data.</text>
</comment>
<evidence type="ECO:0000256" key="2">
    <source>
        <dbReference type="ARBA" id="ARBA00023082"/>
    </source>
</evidence>
<dbReference type="Gene3D" id="1.10.1740.10">
    <property type="match status" value="1"/>
</dbReference>
<dbReference type="InterPro" id="IPR014284">
    <property type="entry name" value="RNA_pol_sigma-70_dom"/>
</dbReference>
<sequence>MNANDPDSLLERYGEVIYYHAERLAPRLPNGLERGDLLNAGMVALIQAAGNFDPARGVQFRTFADYRVRGAMIDEMRRADWMGTETRRRAHMLEDAFNALEQKHGRPAQSEEVAGYLGISQEEYFRLLSEVRGMSLLSMEDLELPEEDLPAGDLADWLHRGNESEAFQALRMDEIVDNLAAGLEELPNRERLVLTLYYYEELTMKEVGQVLEITESRVSQLHTQAVLRLRGRLGMDGREEDT</sequence>
<dbReference type="NCBIfam" id="TIGR02479">
    <property type="entry name" value="FliA_WhiG"/>
    <property type="match status" value="1"/>
</dbReference>